<feature type="transmembrane region" description="Helical" evidence="1">
    <location>
        <begin position="50"/>
        <end position="67"/>
    </location>
</feature>
<dbReference type="RefSeq" id="WP_083964768.1">
    <property type="nucleotide sequence ID" value="NZ_LWSG01000043.1"/>
</dbReference>
<reference evidence="3" key="1">
    <citation type="submission" date="2016-04" db="EMBL/GenBank/DDBJ databases">
        <authorList>
            <person name="Lyu Z."/>
            <person name="Lyu W."/>
        </authorList>
    </citation>
    <scope>NUCLEOTIDE SEQUENCE [LARGE SCALE GENOMIC DNA]</scope>
    <source>
        <strain evidence="3">C44</strain>
    </source>
</reference>
<evidence type="ECO:0000256" key="1">
    <source>
        <dbReference type="SAM" id="Phobius"/>
    </source>
</evidence>
<proteinExistence type="predicted"/>
<feature type="transmembrane region" description="Helical" evidence="1">
    <location>
        <begin position="167"/>
        <end position="191"/>
    </location>
</feature>
<dbReference type="Proteomes" id="UP000078534">
    <property type="component" value="Unassembled WGS sequence"/>
</dbReference>
<dbReference type="Pfam" id="PF09991">
    <property type="entry name" value="DUF2232"/>
    <property type="match status" value="1"/>
</dbReference>
<dbReference type="PANTHER" id="PTHR41324">
    <property type="entry name" value="MEMBRANE PROTEIN-RELATED"/>
    <property type="match status" value="1"/>
</dbReference>
<dbReference type="STRING" id="152268.A6K24_10930"/>
<keyword evidence="1" id="KW-1133">Transmembrane helix</keyword>
<feature type="transmembrane region" description="Helical" evidence="1">
    <location>
        <begin position="237"/>
        <end position="264"/>
    </location>
</feature>
<keyword evidence="1" id="KW-0472">Membrane</keyword>
<organism evidence="2 3">
    <name type="scientific">Metabacillus litoralis</name>
    <dbReference type="NCBI Taxonomy" id="152268"/>
    <lineage>
        <taxon>Bacteria</taxon>
        <taxon>Bacillati</taxon>
        <taxon>Bacillota</taxon>
        <taxon>Bacilli</taxon>
        <taxon>Bacillales</taxon>
        <taxon>Bacillaceae</taxon>
        <taxon>Metabacillus</taxon>
    </lineage>
</organism>
<feature type="transmembrane region" description="Helical" evidence="1">
    <location>
        <begin position="12"/>
        <end position="38"/>
    </location>
</feature>
<feature type="transmembrane region" description="Helical" evidence="1">
    <location>
        <begin position="97"/>
        <end position="122"/>
    </location>
</feature>
<dbReference type="InterPro" id="IPR018710">
    <property type="entry name" value="DUF2232"/>
</dbReference>
<evidence type="ECO:0000313" key="3">
    <source>
        <dbReference type="Proteomes" id="UP000078534"/>
    </source>
</evidence>
<feature type="transmembrane region" description="Helical" evidence="1">
    <location>
        <begin position="276"/>
        <end position="302"/>
    </location>
</feature>
<sequence>MSKVRVITEGALILAIFLVLMLFALYAPIIGTILHLVLPLPFMLFTIRHGIPLSIMMLIAGCILSILFGSVTNILIAFIFGLSGLTMGYFYKRKSPIGALIGGSLAYTFSFVITYIGAILFLKLDFIKISIGLLEESIEQSKSIITALDANTNVEQQFEQLEKGLDLIHILTPTMFVTLGILFSLFSHLVAIPVLKRLKVEVSPLKPFRDWRLPISLIWYYLIVSVLIMIKLDKDSFYFMALINLYYILQFCVLIQGYSFIYYYSYKKGLSKAIPVIAVIASLLLPIFLYLIRILGIIDLCFPLRDKITKK</sequence>
<dbReference type="OrthoDB" id="2987886at2"/>
<dbReference type="AlphaFoldDB" id="A0A179SN30"/>
<gene>
    <name evidence="2" type="ORF">A6K24_10930</name>
</gene>
<accession>A0A179SN30</accession>
<feature type="transmembrane region" description="Helical" evidence="1">
    <location>
        <begin position="211"/>
        <end position="230"/>
    </location>
</feature>
<evidence type="ECO:0000313" key="2">
    <source>
        <dbReference type="EMBL" id="OAS83125.1"/>
    </source>
</evidence>
<dbReference type="EMBL" id="LWSG01000043">
    <property type="protein sequence ID" value="OAS83125.1"/>
    <property type="molecule type" value="Genomic_DNA"/>
</dbReference>
<protein>
    <recommendedName>
        <fullName evidence="4">DUF2232 domain-containing protein</fullName>
    </recommendedName>
</protein>
<comment type="caution">
    <text evidence="2">The sequence shown here is derived from an EMBL/GenBank/DDBJ whole genome shotgun (WGS) entry which is preliminary data.</text>
</comment>
<keyword evidence="3" id="KW-1185">Reference proteome</keyword>
<keyword evidence="1" id="KW-0812">Transmembrane</keyword>
<name>A0A179SN30_9BACI</name>
<dbReference type="PANTHER" id="PTHR41324:SF1">
    <property type="entry name" value="DUF2232 DOMAIN-CONTAINING PROTEIN"/>
    <property type="match status" value="1"/>
</dbReference>
<evidence type="ECO:0008006" key="4">
    <source>
        <dbReference type="Google" id="ProtNLM"/>
    </source>
</evidence>